<dbReference type="RefSeq" id="WP_131028338.1">
    <property type="nucleotide sequence ID" value="NZ_SIXF01000002.1"/>
</dbReference>
<accession>A0A4Q9HG97</accession>
<comment type="caution">
    <text evidence="1">The sequence shown here is derived from an EMBL/GenBank/DDBJ whole genome shotgun (WGS) entry which is preliminary data.</text>
</comment>
<evidence type="ECO:0000313" key="1">
    <source>
        <dbReference type="EMBL" id="TBO44258.1"/>
    </source>
</evidence>
<dbReference type="Proteomes" id="UP000291819">
    <property type="component" value="Unassembled WGS sequence"/>
</dbReference>
<dbReference type="NCBIfam" id="NF047389">
    <property type="entry name" value="ATPase_Sll1717"/>
    <property type="match status" value="1"/>
</dbReference>
<organism evidence="1 2">
    <name type="scientific">Pedobacter kyonggii</name>
    <dbReference type="NCBI Taxonomy" id="1926871"/>
    <lineage>
        <taxon>Bacteria</taxon>
        <taxon>Pseudomonadati</taxon>
        <taxon>Bacteroidota</taxon>
        <taxon>Sphingobacteriia</taxon>
        <taxon>Sphingobacteriales</taxon>
        <taxon>Sphingobacteriaceae</taxon>
        <taxon>Pedobacter</taxon>
    </lineage>
</organism>
<dbReference type="InterPro" id="IPR059206">
    <property type="entry name" value="Sll1717-like"/>
</dbReference>
<proteinExistence type="predicted"/>
<dbReference type="EMBL" id="SIXF01000002">
    <property type="protein sequence ID" value="TBO44258.1"/>
    <property type="molecule type" value="Genomic_DNA"/>
</dbReference>
<gene>
    <name evidence="1" type="ORF">EYS08_02815</name>
</gene>
<evidence type="ECO:0000313" key="2">
    <source>
        <dbReference type="Proteomes" id="UP000291819"/>
    </source>
</evidence>
<evidence type="ECO:0008006" key="3">
    <source>
        <dbReference type="Google" id="ProtNLM"/>
    </source>
</evidence>
<keyword evidence="2" id="KW-1185">Reference proteome</keyword>
<name>A0A4Q9HG97_9SPHI</name>
<dbReference type="OrthoDB" id="100386at2"/>
<reference evidence="1 2" key="1">
    <citation type="submission" date="2019-02" db="EMBL/GenBank/DDBJ databases">
        <title>Pedobacter kyonggii whole genome sequence analysis.</title>
        <authorList>
            <person name="Dahal R.H."/>
        </authorList>
    </citation>
    <scope>NUCLEOTIDE SEQUENCE [LARGE SCALE GENOMIC DNA]</scope>
    <source>
        <strain evidence="1 2">K-4-11-1</strain>
    </source>
</reference>
<sequence length="515" mass="59607">MNFFKKLSTEELYPKGTTRSFFIGTPEAEGETSYNSKIKLGEIFGDYLNVFPELSSEKFIVTGRKGAGKSAIAEFIFYSAGNEANSFCDFIKTHDLDCNRLVQVGKEAGLPIEEKLLFEWLILTKLIKLLTEDQSVQNIKEFKDLQIFLQRNTGMVDIKDFEISEIAKTKSFEVNIEYFKRVFSSIFKKDVGIKEHKAPFYKILSPLKEVVKRLLIENVTAGNEYFLIFDDLDIGFKESDQSSIQSLTNVIRVAKDYNIDLFGKNGLKAKVIILLRDDLKRIIVKHAADTAKIFSSYEIPLVWYEQENFKNNENLVGLKKLINKRIEINFKKENLGFSASDPWSSLFKDDYQYNGSSFKYLIDFTFFRPRDLILLFKPLPTNSFTIPLSFANSKTLLNAYVEDLILEIKNELSASFNDMDISRIFACLKNLKQKQPLTKSEIKNELQSLGMEYDPELAILLLFDYSIIGNFDNSDTPPKIYFKHRERKNEPCVINFDMKFIYHKALELYLDKRAK</sequence>
<dbReference type="AlphaFoldDB" id="A0A4Q9HG97"/>
<protein>
    <recommendedName>
        <fullName evidence="3">FunZ protein</fullName>
    </recommendedName>
</protein>